<dbReference type="PANTHER" id="PTHR11236:SF50">
    <property type="entry name" value="AMINODEOXYCHORISMATE SYNTHASE COMPONENT 1"/>
    <property type="match status" value="1"/>
</dbReference>
<dbReference type="GO" id="GO:0000162">
    <property type="term" value="P:L-tryptophan biosynthetic process"/>
    <property type="evidence" value="ECO:0007669"/>
    <property type="project" value="TreeGrafter"/>
</dbReference>
<dbReference type="InterPro" id="IPR015890">
    <property type="entry name" value="Chorismate_C"/>
</dbReference>
<dbReference type="PANTHER" id="PTHR11236">
    <property type="entry name" value="AMINOBENZOATE/ANTHRANILATE SYNTHASE"/>
    <property type="match status" value="1"/>
</dbReference>
<dbReference type="STRING" id="733.B0186_03000"/>
<dbReference type="AlphaFoldDB" id="A0A377HU59"/>
<keyword evidence="3" id="KW-1185">Reference proteome</keyword>
<dbReference type="EC" id="2.6.1.85" evidence="2"/>
<dbReference type="SUPFAM" id="SSF56322">
    <property type="entry name" value="ADC synthase"/>
    <property type="match status" value="1"/>
</dbReference>
<dbReference type="InterPro" id="IPR005801">
    <property type="entry name" value="ADC_synthase"/>
</dbReference>
<dbReference type="NCBIfam" id="NF005486">
    <property type="entry name" value="PRK07093.1"/>
    <property type="match status" value="1"/>
</dbReference>
<proteinExistence type="predicted"/>
<dbReference type="EMBL" id="UGHF01000001">
    <property type="protein sequence ID" value="STO59840.1"/>
    <property type="molecule type" value="Genomic_DNA"/>
</dbReference>
<organism evidence="2 3">
    <name type="scientific">Canicola haemoglobinophilus</name>
    <dbReference type="NCBI Taxonomy" id="733"/>
    <lineage>
        <taxon>Bacteria</taxon>
        <taxon>Pseudomonadati</taxon>
        <taxon>Pseudomonadota</taxon>
        <taxon>Gammaproteobacteria</taxon>
        <taxon>Pasteurellales</taxon>
        <taxon>Pasteurellaceae</taxon>
        <taxon>Canicola</taxon>
    </lineage>
</organism>
<dbReference type="Pfam" id="PF00425">
    <property type="entry name" value="Chorismate_bind"/>
    <property type="match status" value="1"/>
</dbReference>
<protein>
    <submittedName>
        <fullName evidence="2">Para-aminobenzoate synthase component I</fullName>
        <ecNumber evidence="2">2.6.1.85</ecNumber>
    </submittedName>
</protein>
<name>A0A377HU59_9PAST</name>
<sequence length="336" mass="38665">MMSLNNPSQFLDFIQQANHFGQHKEPFFFLIDFEQQKPIILPIEQAEKEQIFFAISQPQGTKSNVNWSVNLPTENCHFSSEPMKFEDYQRGFNLVKDELQKGNSYLLNLTYPSKIQTNYNLMQLFQQTKASYKLLFKNEFVCFSPESFIQIYENKIYTYPMKGTIDANIENAEQTLLNSQKELREHYTIVDLMRNDLAIVAKNIEVKRFRYVEKIHTEKGAILQTSSEICGELAENWQSNIGDILAALLPAGSISGAPKEKTVEIIQQAEQQPRGYYTGIFGIFNGETLQSAVAIRFIEKQGDNYYFRSGGGITIQSDVQDEYDELCAKVYLPLIK</sequence>
<reference evidence="2 3" key="1">
    <citation type="submission" date="2018-06" db="EMBL/GenBank/DDBJ databases">
        <authorList>
            <consortium name="Pathogen Informatics"/>
            <person name="Doyle S."/>
        </authorList>
    </citation>
    <scope>NUCLEOTIDE SEQUENCE [LARGE SCALE GENOMIC DNA]</scope>
    <source>
        <strain evidence="2 3">NCTC1659</strain>
    </source>
</reference>
<accession>A0A377HU59</accession>
<keyword evidence="2" id="KW-0032">Aminotransferase</keyword>
<dbReference type="Proteomes" id="UP000254329">
    <property type="component" value="Unassembled WGS sequence"/>
</dbReference>
<evidence type="ECO:0000313" key="2">
    <source>
        <dbReference type="EMBL" id="STO59840.1"/>
    </source>
</evidence>
<feature type="domain" description="Chorismate-utilising enzyme C-terminal" evidence="1">
    <location>
        <begin position="85"/>
        <end position="329"/>
    </location>
</feature>
<dbReference type="InterPro" id="IPR019999">
    <property type="entry name" value="Anth_synth_I-like"/>
</dbReference>
<dbReference type="GO" id="GO:0046820">
    <property type="term" value="F:4-amino-4-deoxychorismate synthase activity"/>
    <property type="evidence" value="ECO:0007669"/>
    <property type="project" value="UniProtKB-EC"/>
</dbReference>
<evidence type="ECO:0000259" key="1">
    <source>
        <dbReference type="Pfam" id="PF00425"/>
    </source>
</evidence>
<dbReference type="Gene3D" id="3.60.120.10">
    <property type="entry name" value="Anthranilate synthase"/>
    <property type="match status" value="1"/>
</dbReference>
<keyword evidence="2" id="KW-0808">Transferase</keyword>
<evidence type="ECO:0000313" key="3">
    <source>
        <dbReference type="Proteomes" id="UP000254329"/>
    </source>
</evidence>
<dbReference type="PRINTS" id="PR00095">
    <property type="entry name" value="ANTSNTHASEI"/>
</dbReference>
<gene>
    <name evidence="2" type="primary">pabB</name>
    <name evidence="2" type="ORF">NCTC1659_01105</name>
</gene>